<keyword evidence="1" id="KW-1133">Transmembrane helix</keyword>
<organism evidence="2 3">
    <name type="scientific">Adineta steineri</name>
    <dbReference type="NCBI Taxonomy" id="433720"/>
    <lineage>
        <taxon>Eukaryota</taxon>
        <taxon>Metazoa</taxon>
        <taxon>Spiralia</taxon>
        <taxon>Gnathifera</taxon>
        <taxon>Rotifera</taxon>
        <taxon>Eurotatoria</taxon>
        <taxon>Bdelloidea</taxon>
        <taxon>Adinetida</taxon>
        <taxon>Adinetidae</taxon>
        <taxon>Adineta</taxon>
    </lineage>
</organism>
<comment type="caution">
    <text evidence="2">The sequence shown here is derived from an EMBL/GenBank/DDBJ whole genome shotgun (WGS) entry which is preliminary data.</text>
</comment>
<gene>
    <name evidence="2" type="ORF">QVE165_LOCUS38505</name>
</gene>
<sequence length="92" mass="10284">MSSLLMNLRLFSRLPASVHISRMNSTSTTTADSSKINLPRDVADPNKKHFRIGYMLLGAIGLYALFRMSRKEEQLIAHTADKNPHPKSASTK</sequence>
<reference evidence="2" key="1">
    <citation type="submission" date="2021-02" db="EMBL/GenBank/DDBJ databases">
        <authorList>
            <person name="Nowell W R."/>
        </authorList>
    </citation>
    <scope>NUCLEOTIDE SEQUENCE</scope>
</reference>
<proteinExistence type="predicted"/>
<keyword evidence="1" id="KW-0472">Membrane</keyword>
<evidence type="ECO:0000313" key="3">
    <source>
        <dbReference type="Proteomes" id="UP000663832"/>
    </source>
</evidence>
<protein>
    <submittedName>
        <fullName evidence="2">Uncharacterized protein</fullName>
    </submittedName>
</protein>
<dbReference type="EMBL" id="CAJNOM010000414">
    <property type="protein sequence ID" value="CAF1424321.1"/>
    <property type="molecule type" value="Genomic_DNA"/>
</dbReference>
<evidence type="ECO:0000256" key="1">
    <source>
        <dbReference type="SAM" id="Phobius"/>
    </source>
</evidence>
<accession>A0A815MPK1</accession>
<evidence type="ECO:0000313" key="2">
    <source>
        <dbReference type="EMBL" id="CAF1424321.1"/>
    </source>
</evidence>
<dbReference type="AlphaFoldDB" id="A0A815MPK1"/>
<feature type="transmembrane region" description="Helical" evidence="1">
    <location>
        <begin position="49"/>
        <end position="66"/>
    </location>
</feature>
<name>A0A815MPK1_9BILA</name>
<keyword evidence="3" id="KW-1185">Reference proteome</keyword>
<keyword evidence="1" id="KW-0812">Transmembrane</keyword>
<dbReference type="Proteomes" id="UP000663832">
    <property type="component" value="Unassembled WGS sequence"/>
</dbReference>
<dbReference type="OrthoDB" id="9987980at2759"/>